<dbReference type="InterPro" id="IPR011006">
    <property type="entry name" value="CheY-like_superfamily"/>
</dbReference>
<keyword evidence="3" id="KW-0902">Two-component regulatory system</keyword>
<evidence type="ECO:0000313" key="13">
    <source>
        <dbReference type="Proteomes" id="UP000199230"/>
    </source>
</evidence>
<dbReference type="Pfam" id="PF00486">
    <property type="entry name" value="Trans_reg_C"/>
    <property type="match status" value="1"/>
</dbReference>
<evidence type="ECO:0000313" key="12">
    <source>
        <dbReference type="EMBL" id="SDZ04737.1"/>
    </source>
</evidence>
<dbReference type="Gene3D" id="1.10.10.10">
    <property type="entry name" value="Winged helix-like DNA-binding domain superfamily/Winged helix DNA-binding domain"/>
    <property type="match status" value="1"/>
</dbReference>
<dbReference type="GO" id="GO:0000976">
    <property type="term" value="F:transcription cis-regulatory region binding"/>
    <property type="evidence" value="ECO:0007669"/>
    <property type="project" value="TreeGrafter"/>
</dbReference>
<dbReference type="GO" id="GO:0006355">
    <property type="term" value="P:regulation of DNA-templated transcription"/>
    <property type="evidence" value="ECO:0007669"/>
    <property type="project" value="InterPro"/>
</dbReference>
<dbReference type="OrthoDB" id="9790442at2"/>
<proteinExistence type="predicted"/>
<evidence type="ECO:0000256" key="6">
    <source>
        <dbReference type="ARBA" id="ARBA00023163"/>
    </source>
</evidence>
<comment type="function">
    <text evidence="7">May play the central regulatory role in sporulation. It may be an element of the effector pathway responsible for the activation of sporulation genes in response to nutritional stress. Spo0A may act in concert with spo0H (a sigma factor) to control the expression of some genes that are critical to the sporulation process.</text>
</comment>
<evidence type="ECO:0000256" key="5">
    <source>
        <dbReference type="ARBA" id="ARBA00023125"/>
    </source>
</evidence>
<protein>
    <recommendedName>
        <fullName evidence="1">Stage 0 sporulation protein A homolog</fullName>
    </recommendedName>
</protein>
<dbReference type="SMART" id="SM00448">
    <property type="entry name" value="REC"/>
    <property type="match status" value="1"/>
</dbReference>
<dbReference type="InterPro" id="IPR001867">
    <property type="entry name" value="OmpR/PhoB-type_DNA-bd"/>
</dbReference>
<evidence type="ECO:0000256" key="3">
    <source>
        <dbReference type="ARBA" id="ARBA00023012"/>
    </source>
</evidence>
<feature type="DNA-binding region" description="OmpR/PhoB-type" evidence="9">
    <location>
        <begin position="127"/>
        <end position="223"/>
    </location>
</feature>
<dbReference type="InterPro" id="IPR039420">
    <property type="entry name" value="WalR-like"/>
</dbReference>
<feature type="modified residue" description="4-aspartylphosphate" evidence="8">
    <location>
        <position position="54"/>
    </location>
</feature>
<accession>A0A1H3PUE3</accession>
<evidence type="ECO:0000256" key="4">
    <source>
        <dbReference type="ARBA" id="ARBA00023015"/>
    </source>
</evidence>
<dbReference type="FunFam" id="1.10.10.10:FF:000018">
    <property type="entry name" value="DNA-binding response regulator ResD"/>
    <property type="match status" value="1"/>
</dbReference>
<dbReference type="PROSITE" id="PS50110">
    <property type="entry name" value="RESPONSE_REGULATORY"/>
    <property type="match status" value="1"/>
</dbReference>
<dbReference type="Pfam" id="PF00072">
    <property type="entry name" value="Response_reg"/>
    <property type="match status" value="1"/>
</dbReference>
<feature type="domain" description="OmpR/PhoB-type" evidence="11">
    <location>
        <begin position="127"/>
        <end position="223"/>
    </location>
</feature>
<dbReference type="SMART" id="SM00862">
    <property type="entry name" value="Trans_reg_C"/>
    <property type="match status" value="1"/>
</dbReference>
<keyword evidence="6" id="KW-0804">Transcription</keyword>
<dbReference type="CDD" id="cd00383">
    <property type="entry name" value="trans_reg_C"/>
    <property type="match status" value="1"/>
</dbReference>
<dbReference type="RefSeq" id="WP_093314322.1">
    <property type="nucleotide sequence ID" value="NZ_FNPV01000007.1"/>
</dbReference>
<reference evidence="12 13" key="1">
    <citation type="submission" date="2016-10" db="EMBL/GenBank/DDBJ databases">
        <authorList>
            <person name="de Groot N.N."/>
        </authorList>
    </citation>
    <scope>NUCLEOTIDE SEQUENCE [LARGE SCALE GENOMIC DNA]</scope>
    <source>
        <strain evidence="12 13">APO</strain>
    </source>
</reference>
<dbReference type="PANTHER" id="PTHR48111">
    <property type="entry name" value="REGULATOR OF RPOS"/>
    <property type="match status" value="1"/>
</dbReference>
<dbReference type="PANTHER" id="PTHR48111:SF40">
    <property type="entry name" value="PHOSPHATE REGULON TRANSCRIPTIONAL REGULATORY PROTEIN PHOB"/>
    <property type="match status" value="1"/>
</dbReference>
<dbReference type="AlphaFoldDB" id="A0A1H3PUE3"/>
<sequence>MHNPSVLVIEDEEKLRKLVATYFKRENYQVFEAADGVEGVTLFEDHPMDLVILDIMMPGYDGWTVCRRIREESQVPVILLTARSEENDKLFGFELGADDYMTKPFSVKELMARSKALLKRSGVVSEEKQYQIGELWVDTDRHHVEVKGKVIDLTPKEYELLLLFLKNSNQAMERETILNKVWGYDYYGDDRTVDTHVKRLRHKLGDVSQRIRTLRGVGYIFEVTKE</sequence>
<dbReference type="Proteomes" id="UP000199230">
    <property type="component" value="Unassembled WGS sequence"/>
</dbReference>
<dbReference type="InterPro" id="IPR036388">
    <property type="entry name" value="WH-like_DNA-bd_sf"/>
</dbReference>
<dbReference type="FunFam" id="3.40.50.2300:FF:000001">
    <property type="entry name" value="DNA-binding response regulator PhoB"/>
    <property type="match status" value="1"/>
</dbReference>
<dbReference type="GO" id="GO:0000156">
    <property type="term" value="F:phosphorelay response regulator activity"/>
    <property type="evidence" value="ECO:0007669"/>
    <property type="project" value="TreeGrafter"/>
</dbReference>
<dbReference type="Gene3D" id="3.40.50.2300">
    <property type="match status" value="1"/>
</dbReference>
<name>A0A1H3PUE3_9FIRM</name>
<organism evidence="12 13">
    <name type="scientific">Tindallia californiensis</name>
    <dbReference type="NCBI Taxonomy" id="159292"/>
    <lineage>
        <taxon>Bacteria</taxon>
        <taxon>Bacillati</taxon>
        <taxon>Bacillota</taxon>
        <taxon>Clostridia</taxon>
        <taxon>Peptostreptococcales</taxon>
        <taxon>Tindalliaceae</taxon>
        <taxon>Tindallia</taxon>
    </lineage>
</organism>
<keyword evidence="13" id="KW-1185">Reference proteome</keyword>
<dbReference type="EMBL" id="FNPV01000007">
    <property type="protein sequence ID" value="SDZ04737.1"/>
    <property type="molecule type" value="Genomic_DNA"/>
</dbReference>
<gene>
    <name evidence="12" type="ORF">SAMN05192546_107105</name>
</gene>
<evidence type="ECO:0000259" key="10">
    <source>
        <dbReference type="PROSITE" id="PS50110"/>
    </source>
</evidence>
<evidence type="ECO:0000256" key="1">
    <source>
        <dbReference type="ARBA" id="ARBA00018672"/>
    </source>
</evidence>
<dbReference type="Gene3D" id="6.10.250.690">
    <property type="match status" value="1"/>
</dbReference>
<feature type="domain" description="Response regulatory" evidence="10">
    <location>
        <begin position="5"/>
        <end position="118"/>
    </location>
</feature>
<evidence type="ECO:0000259" key="11">
    <source>
        <dbReference type="PROSITE" id="PS51755"/>
    </source>
</evidence>
<dbReference type="GO" id="GO:0032993">
    <property type="term" value="C:protein-DNA complex"/>
    <property type="evidence" value="ECO:0007669"/>
    <property type="project" value="TreeGrafter"/>
</dbReference>
<evidence type="ECO:0000256" key="7">
    <source>
        <dbReference type="ARBA" id="ARBA00024867"/>
    </source>
</evidence>
<dbReference type="CDD" id="cd17574">
    <property type="entry name" value="REC_OmpR"/>
    <property type="match status" value="1"/>
</dbReference>
<evidence type="ECO:0000256" key="2">
    <source>
        <dbReference type="ARBA" id="ARBA00022553"/>
    </source>
</evidence>
<keyword evidence="5 9" id="KW-0238">DNA-binding</keyword>
<dbReference type="PROSITE" id="PS51755">
    <property type="entry name" value="OMPR_PHOB"/>
    <property type="match status" value="1"/>
</dbReference>
<dbReference type="GO" id="GO:0005829">
    <property type="term" value="C:cytosol"/>
    <property type="evidence" value="ECO:0007669"/>
    <property type="project" value="TreeGrafter"/>
</dbReference>
<dbReference type="SUPFAM" id="SSF52172">
    <property type="entry name" value="CheY-like"/>
    <property type="match status" value="1"/>
</dbReference>
<keyword evidence="4" id="KW-0805">Transcription regulation</keyword>
<evidence type="ECO:0000256" key="8">
    <source>
        <dbReference type="PROSITE-ProRule" id="PRU00169"/>
    </source>
</evidence>
<keyword evidence="2 8" id="KW-0597">Phosphoprotein</keyword>
<evidence type="ECO:0000256" key="9">
    <source>
        <dbReference type="PROSITE-ProRule" id="PRU01091"/>
    </source>
</evidence>
<dbReference type="InterPro" id="IPR001789">
    <property type="entry name" value="Sig_transdc_resp-reg_receiver"/>
</dbReference>
<dbReference type="STRING" id="159292.SAMN05192546_107105"/>